<evidence type="ECO:0000313" key="11">
    <source>
        <dbReference type="Proteomes" id="UP000034849"/>
    </source>
</evidence>
<dbReference type="GO" id="GO:0051536">
    <property type="term" value="F:iron-sulfur cluster binding"/>
    <property type="evidence" value="ECO:0007669"/>
    <property type="project" value="UniProtKB-KW"/>
</dbReference>
<dbReference type="SUPFAM" id="SSF53383">
    <property type="entry name" value="PLP-dependent transferases"/>
    <property type="match status" value="1"/>
</dbReference>
<evidence type="ECO:0000256" key="1">
    <source>
        <dbReference type="ARBA" id="ARBA00001933"/>
    </source>
</evidence>
<sequence>MTNNLPKKPKTKKLVYLDHAATTYVSQEVEKATKPFITKIFGNPSSLYELGRIANGELNDCRRKVAEILHALPDNIIFTGGGSESDNLAIFGVCRKIGKGHIIATRIEHHAVLYPCQQLEKEGFTVTYLEPDSQGFISPKKVLAAIKPDTILISIMYANNEIGTVEPIADIGREILKYRKANNPSAGSGQVQYPIFHTDACQAGGVLELDVEKLHVDLMTLNGSKIYGPKGVGLLYKRRGVNIQPLIFGGGQEMNLRSGTENLAGIVGFTKALEIAQENRHEENMRLVDLRNYFFDQIQKNIKNIRLNGPQLHSDKNQSYTGQAGSEVLNRLPNNLNITFIDVEGEAMLLYLDAYGICCSTGSACTSMSLEPSHVLTALGLPYEYAHGSLRFTLGYCNTKQDIDYVMRYLPAIVEKLREMSPVQMGKVQHAKYKK</sequence>
<comment type="cofactor">
    <cofactor evidence="1">
        <name>pyridoxal 5'-phosphate</name>
        <dbReference type="ChEBI" id="CHEBI:597326"/>
    </cofactor>
</comment>
<dbReference type="PIRSF" id="PIRSF005572">
    <property type="entry name" value="NifS"/>
    <property type="match status" value="1"/>
</dbReference>
<protein>
    <submittedName>
        <fullName evidence="10">Cysteine desulfurase</fullName>
    </submittedName>
</protein>
<keyword evidence="3" id="KW-0808">Transferase</keyword>
<evidence type="ECO:0000256" key="6">
    <source>
        <dbReference type="ARBA" id="ARBA00023004"/>
    </source>
</evidence>
<dbReference type="InterPro" id="IPR015422">
    <property type="entry name" value="PyrdxlP-dep_Trfase_small"/>
</dbReference>
<dbReference type="Proteomes" id="UP000034849">
    <property type="component" value="Unassembled WGS sequence"/>
</dbReference>
<accession>A0A0G0JJ01</accession>
<dbReference type="Pfam" id="PF00266">
    <property type="entry name" value="Aminotran_5"/>
    <property type="match status" value="1"/>
</dbReference>
<dbReference type="PANTHER" id="PTHR11601:SF34">
    <property type="entry name" value="CYSTEINE DESULFURASE"/>
    <property type="match status" value="1"/>
</dbReference>
<keyword evidence="4" id="KW-0479">Metal-binding</keyword>
<feature type="domain" description="Aminotransferase class V" evidence="9">
    <location>
        <begin position="15"/>
        <end position="406"/>
    </location>
</feature>
<evidence type="ECO:0000256" key="7">
    <source>
        <dbReference type="ARBA" id="ARBA00023014"/>
    </source>
</evidence>
<keyword evidence="6" id="KW-0408">Iron</keyword>
<dbReference type="Gene3D" id="3.40.640.10">
    <property type="entry name" value="Type I PLP-dependent aspartate aminotransferase-like (Major domain)"/>
    <property type="match status" value="1"/>
</dbReference>
<dbReference type="GO" id="GO:0046872">
    <property type="term" value="F:metal ion binding"/>
    <property type="evidence" value="ECO:0007669"/>
    <property type="project" value="UniProtKB-KW"/>
</dbReference>
<evidence type="ECO:0000256" key="4">
    <source>
        <dbReference type="ARBA" id="ARBA00022723"/>
    </source>
</evidence>
<comment type="similarity">
    <text evidence="2">Belongs to the class-V pyridoxal-phosphate-dependent aminotransferase family. NifS/IscS subfamily.</text>
</comment>
<evidence type="ECO:0000256" key="2">
    <source>
        <dbReference type="ARBA" id="ARBA00006490"/>
    </source>
</evidence>
<dbReference type="InterPro" id="IPR015421">
    <property type="entry name" value="PyrdxlP-dep_Trfase_major"/>
</dbReference>
<dbReference type="Gene3D" id="3.90.1150.10">
    <property type="entry name" value="Aspartate Aminotransferase, domain 1"/>
    <property type="match status" value="1"/>
</dbReference>
<dbReference type="AlphaFoldDB" id="A0A0G0JJ01"/>
<dbReference type="EMBL" id="LBSX01000002">
    <property type="protein sequence ID" value="KKQ28076.1"/>
    <property type="molecule type" value="Genomic_DNA"/>
</dbReference>
<organism evidence="10 11">
    <name type="scientific">Candidatus Magasanikbacteria bacterium GW2011_GWC2_37_14</name>
    <dbReference type="NCBI Taxonomy" id="1619046"/>
    <lineage>
        <taxon>Bacteria</taxon>
        <taxon>Candidatus Magasanikiibacteriota</taxon>
    </lineage>
</organism>
<reference evidence="10 11" key="1">
    <citation type="journal article" date="2015" name="Nature">
        <title>rRNA introns, odd ribosomes, and small enigmatic genomes across a large radiation of phyla.</title>
        <authorList>
            <person name="Brown C.T."/>
            <person name="Hug L.A."/>
            <person name="Thomas B.C."/>
            <person name="Sharon I."/>
            <person name="Castelle C.J."/>
            <person name="Singh A."/>
            <person name="Wilkins M.J."/>
            <person name="Williams K.H."/>
            <person name="Banfield J.F."/>
        </authorList>
    </citation>
    <scope>NUCLEOTIDE SEQUENCE [LARGE SCALE GENOMIC DNA]</scope>
</reference>
<name>A0A0G0JJ01_9BACT</name>
<dbReference type="InterPro" id="IPR016454">
    <property type="entry name" value="Cysteine_dSase"/>
</dbReference>
<evidence type="ECO:0000313" key="10">
    <source>
        <dbReference type="EMBL" id="KKQ28076.1"/>
    </source>
</evidence>
<evidence type="ECO:0000256" key="3">
    <source>
        <dbReference type="ARBA" id="ARBA00022679"/>
    </source>
</evidence>
<dbReference type="GO" id="GO:0031071">
    <property type="term" value="F:cysteine desulfurase activity"/>
    <property type="evidence" value="ECO:0007669"/>
    <property type="project" value="UniProtKB-EC"/>
</dbReference>
<dbReference type="STRING" id="1619046.US42_C0002G0031"/>
<evidence type="ECO:0000259" key="9">
    <source>
        <dbReference type="Pfam" id="PF00266"/>
    </source>
</evidence>
<dbReference type="Gene3D" id="1.10.260.50">
    <property type="match status" value="1"/>
</dbReference>
<proteinExistence type="inferred from homology"/>
<evidence type="ECO:0000256" key="5">
    <source>
        <dbReference type="ARBA" id="ARBA00022898"/>
    </source>
</evidence>
<dbReference type="PATRIC" id="fig|1619046.3.peg.143"/>
<gene>
    <name evidence="10" type="ORF">US42_C0002G0031</name>
</gene>
<dbReference type="InterPro" id="IPR015424">
    <property type="entry name" value="PyrdxlP-dep_Trfase"/>
</dbReference>
<dbReference type="PANTHER" id="PTHR11601">
    <property type="entry name" value="CYSTEINE DESULFURYLASE FAMILY MEMBER"/>
    <property type="match status" value="1"/>
</dbReference>
<comment type="caution">
    <text evidence="10">The sequence shown here is derived from an EMBL/GenBank/DDBJ whole genome shotgun (WGS) entry which is preliminary data.</text>
</comment>
<keyword evidence="7" id="KW-0411">Iron-sulfur</keyword>
<evidence type="ECO:0000256" key="8">
    <source>
        <dbReference type="ARBA" id="ARBA00050776"/>
    </source>
</evidence>
<dbReference type="InterPro" id="IPR000192">
    <property type="entry name" value="Aminotrans_V_dom"/>
</dbReference>
<comment type="catalytic activity">
    <reaction evidence="8">
        <text>(sulfur carrier)-H + L-cysteine = (sulfur carrier)-SH + L-alanine</text>
        <dbReference type="Rhea" id="RHEA:43892"/>
        <dbReference type="Rhea" id="RHEA-COMP:14737"/>
        <dbReference type="Rhea" id="RHEA-COMP:14739"/>
        <dbReference type="ChEBI" id="CHEBI:29917"/>
        <dbReference type="ChEBI" id="CHEBI:35235"/>
        <dbReference type="ChEBI" id="CHEBI:57972"/>
        <dbReference type="ChEBI" id="CHEBI:64428"/>
        <dbReference type="EC" id="2.8.1.7"/>
    </reaction>
</comment>
<keyword evidence="5" id="KW-0663">Pyridoxal phosphate</keyword>